<keyword evidence="5 9" id="KW-0269">Exonuclease</keyword>
<protein>
    <recommendedName>
        <fullName evidence="2">Single-stranded-DNA-specific exonuclease RecJ</fullName>
    </recommendedName>
</protein>
<evidence type="ECO:0000313" key="10">
    <source>
        <dbReference type="Proteomes" id="UP000576550"/>
    </source>
</evidence>
<evidence type="ECO:0000259" key="7">
    <source>
        <dbReference type="Pfam" id="PF02272"/>
    </source>
</evidence>
<dbReference type="PANTHER" id="PTHR30255">
    <property type="entry name" value="SINGLE-STRANDED-DNA-SPECIFIC EXONUCLEASE RECJ"/>
    <property type="match status" value="1"/>
</dbReference>
<evidence type="ECO:0000256" key="4">
    <source>
        <dbReference type="ARBA" id="ARBA00022801"/>
    </source>
</evidence>
<proteinExistence type="inferred from homology"/>
<comment type="similarity">
    <text evidence="1">Belongs to the RecJ family.</text>
</comment>
<evidence type="ECO:0000259" key="8">
    <source>
        <dbReference type="Pfam" id="PF17768"/>
    </source>
</evidence>
<feature type="domain" description="DDH" evidence="6">
    <location>
        <begin position="64"/>
        <end position="229"/>
    </location>
</feature>
<dbReference type="InterPro" id="IPR001667">
    <property type="entry name" value="DDH_dom"/>
</dbReference>
<dbReference type="InterPro" id="IPR003156">
    <property type="entry name" value="DHHA1_dom"/>
</dbReference>
<feature type="domain" description="RecJ OB" evidence="8">
    <location>
        <begin position="454"/>
        <end position="560"/>
    </location>
</feature>
<evidence type="ECO:0000313" key="9">
    <source>
        <dbReference type="EMBL" id="HHX99340.1"/>
    </source>
</evidence>
<dbReference type="Gene3D" id="3.10.310.30">
    <property type="match status" value="1"/>
</dbReference>
<sequence length="568" mass="63683">MGEWILPEGKIEGDILNYLLKKRGIEDVGGYLSPSLKDIPSSSKLHDSERAAKEILSSVKNGEKIIIHGDFDSDGICASSILWEFLYRDLATFLGQKIDVIPYIPSRIEEGYGLTEDSLNSVLELGGKLLISVDCGVRDEKLIKKYMKGGEGKQPLKIVVTDHHQPPEDLSEDLEYPLVHQMYPNHEYPYTQICGTAVAFLLIQEIKKQVGMDFELTPETRGLDLIAMATITDIMPLVGINRIFVKYGLEQIRKRSRKGLNHLCLRAGLNPEDVNSYHLGYVLGPRINAAGRIGSPLDAVKLLVSNDDKLCQDIAEELEKLNFERQQLTTNTKEEALVLIGDVSKNNAIFVLGSEWHDGIIGLVAGKLQEEYHRPVIVATENTDTVKGSARSISGFNITEALGELSKYLERYGGHELAAGFTAKKDLVNEFKEEFIKFANKQIKKEQLISRTEVDLLLNTSNITKKLVEQLSLLEPLGFKNPKPIICLQDLVIVTKTVMGTEKNHLKLLVKGDGIDLLQLVLFNVEDDIDVLEKDTVIDVIGYPDINVWNNVESIQFKVKEWRFTEEN</sequence>
<dbReference type="InterPro" id="IPR004610">
    <property type="entry name" value="RecJ"/>
</dbReference>
<dbReference type="AlphaFoldDB" id="A0A832QDT4"/>
<dbReference type="Pfam" id="PF17768">
    <property type="entry name" value="RecJ_OB"/>
    <property type="match status" value="1"/>
</dbReference>
<dbReference type="GO" id="GO:0006281">
    <property type="term" value="P:DNA repair"/>
    <property type="evidence" value="ECO:0007669"/>
    <property type="project" value="InterPro"/>
</dbReference>
<dbReference type="Proteomes" id="UP000576550">
    <property type="component" value="Unassembled WGS sequence"/>
</dbReference>
<reference evidence="9 10" key="1">
    <citation type="journal article" date="2020" name="Biotechnol. Biofuels">
        <title>New insights from the biogas microbiome by comprehensive genome-resolved metagenomics of nearly 1600 species originating from multiple anaerobic digesters.</title>
        <authorList>
            <person name="Campanaro S."/>
            <person name="Treu L."/>
            <person name="Rodriguez-R L.M."/>
            <person name="Kovalovszki A."/>
            <person name="Ziels R.M."/>
            <person name="Maus I."/>
            <person name="Zhu X."/>
            <person name="Kougias P.G."/>
            <person name="Basile A."/>
            <person name="Luo G."/>
            <person name="Schluter A."/>
            <person name="Konstantinidis K.T."/>
            <person name="Angelidaki I."/>
        </authorList>
    </citation>
    <scope>NUCLEOTIDE SEQUENCE [LARGE SCALE GENOMIC DNA]</scope>
    <source>
        <strain evidence="9">AS05jafATM_89</strain>
    </source>
</reference>
<name>A0A832QDT4_9BACT</name>
<dbReference type="EMBL" id="DUTP01000003">
    <property type="protein sequence ID" value="HHX99340.1"/>
    <property type="molecule type" value="Genomic_DNA"/>
</dbReference>
<gene>
    <name evidence="9" type="primary">recJ</name>
    <name evidence="9" type="ORF">GX533_01485</name>
</gene>
<dbReference type="Pfam" id="PF01368">
    <property type="entry name" value="DHH"/>
    <property type="match status" value="1"/>
</dbReference>
<dbReference type="NCBIfam" id="TIGR00644">
    <property type="entry name" value="recJ"/>
    <property type="match status" value="1"/>
</dbReference>
<keyword evidence="3" id="KW-0540">Nuclease</keyword>
<keyword evidence="4" id="KW-0378">Hydrolase</keyword>
<evidence type="ECO:0000256" key="3">
    <source>
        <dbReference type="ARBA" id="ARBA00022722"/>
    </source>
</evidence>
<dbReference type="InterPro" id="IPR038763">
    <property type="entry name" value="DHH_sf"/>
</dbReference>
<organism evidence="9 10">
    <name type="scientific">Candidatus Dojkabacteria bacterium</name>
    <dbReference type="NCBI Taxonomy" id="2099670"/>
    <lineage>
        <taxon>Bacteria</taxon>
        <taxon>Candidatus Dojkabacteria</taxon>
    </lineage>
</organism>
<comment type="caution">
    <text evidence="9">The sequence shown here is derived from an EMBL/GenBank/DDBJ whole genome shotgun (WGS) entry which is preliminary data.</text>
</comment>
<accession>A0A832QDT4</accession>
<evidence type="ECO:0000256" key="5">
    <source>
        <dbReference type="ARBA" id="ARBA00022839"/>
    </source>
</evidence>
<dbReference type="SUPFAM" id="SSF64182">
    <property type="entry name" value="DHH phosphoesterases"/>
    <property type="match status" value="1"/>
</dbReference>
<feature type="domain" description="DHHA1" evidence="7">
    <location>
        <begin position="350"/>
        <end position="444"/>
    </location>
</feature>
<dbReference type="GO" id="GO:0006310">
    <property type="term" value="P:DNA recombination"/>
    <property type="evidence" value="ECO:0007669"/>
    <property type="project" value="InterPro"/>
</dbReference>
<evidence type="ECO:0000256" key="2">
    <source>
        <dbReference type="ARBA" id="ARBA00019841"/>
    </source>
</evidence>
<evidence type="ECO:0000259" key="6">
    <source>
        <dbReference type="Pfam" id="PF01368"/>
    </source>
</evidence>
<dbReference type="InterPro" id="IPR051673">
    <property type="entry name" value="SSDNA_exonuclease_RecJ"/>
</dbReference>
<dbReference type="PANTHER" id="PTHR30255:SF2">
    <property type="entry name" value="SINGLE-STRANDED-DNA-SPECIFIC EXONUCLEASE RECJ"/>
    <property type="match status" value="1"/>
</dbReference>
<dbReference type="GO" id="GO:0003676">
    <property type="term" value="F:nucleic acid binding"/>
    <property type="evidence" value="ECO:0007669"/>
    <property type="project" value="InterPro"/>
</dbReference>
<dbReference type="Gene3D" id="3.90.1640.30">
    <property type="match status" value="1"/>
</dbReference>
<evidence type="ECO:0000256" key="1">
    <source>
        <dbReference type="ARBA" id="ARBA00005915"/>
    </source>
</evidence>
<dbReference type="Pfam" id="PF02272">
    <property type="entry name" value="DHHA1"/>
    <property type="match status" value="1"/>
</dbReference>
<dbReference type="GO" id="GO:0008409">
    <property type="term" value="F:5'-3' exonuclease activity"/>
    <property type="evidence" value="ECO:0007669"/>
    <property type="project" value="InterPro"/>
</dbReference>
<dbReference type="InterPro" id="IPR041122">
    <property type="entry name" value="RecJ_OB"/>
</dbReference>